<keyword evidence="1" id="KW-0732">Signal</keyword>
<dbReference type="InterPro" id="IPR019619">
    <property type="entry name" value="DUF2490"/>
</dbReference>
<name>A0ABW4MCV5_9SPHN</name>
<keyword evidence="3" id="KW-1185">Reference proteome</keyword>
<dbReference type="EMBL" id="JBHUEL010000007">
    <property type="protein sequence ID" value="MFD1766787.1"/>
    <property type="molecule type" value="Genomic_DNA"/>
</dbReference>
<dbReference type="Proteomes" id="UP001597215">
    <property type="component" value="Unassembled WGS sequence"/>
</dbReference>
<evidence type="ECO:0000313" key="2">
    <source>
        <dbReference type="EMBL" id="MFD1766787.1"/>
    </source>
</evidence>
<evidence type="ECO:0000313" key="3">
    <source>
        <dbReference type="Proteomes" id="UP001597215"/>
    </source>
</evidence>
<proteinExistence type="predicted"/>
<evidence type="ECO:0000256" key="1">
    <source>
        <dbReference type="SAM" id="SignalP"/>
    </source>
</evidence>
<sequence>MPLRWFCLPILFSAFAVVAQPAQAEATRQQWLTLTGDVKLDEDDTLSANLILRSRPDSFEIGQRFLRLGYTHALNDDVSLTLNYAHVTTVVDGGSDLFQHRLAQSIAVKLLPHVDGRVQLEEVFGVTGSDDVGLRFRPRARLRQPLDSKGDIELQLSEEAIFALNDTDFGQASGFTANRAGAAVHFDLGEHFAIMPGYTWQLVNRSGAPLRNDHILGLTLEAHY</sequence>
<dbReference type="Pfam" id="PF10677">
    <property type="entry name" value="DUF2490"/>
    <property type="match status" value="1"/>
</dbReference>
<accession>A0ABW4MCV5</accession>
<protein>
    <submittedName>
        <fullName evidence="2">DUF2490 domain-containing protein</fullName>
    </submittedName>
</protein>
<organism evidence="2 3">
    <name type="scientific">Sphingorhabdus buctiana</name>
    <dbReference type="NCBI Taxonomy" id="1508805"/>
    <lineage>
        <taxon>Bacteria</taxon>
        <taxon>Pseudomonadati</taxon>
        <taxon>Pseudomonadota</taxon>
        <taxon>Alphaproteobacteria</taxon>
        <taxon>Sphingomonadales</taxon>
        <taxon>Sphingomonadaceae</taxon>
        <taxon>Sphingorhabdus</taxon>
    </lineage>
</organism>
<dbReference type="RefSeq" id="WP_381513284.1">
    <property type="nucleotide sequence ID" value="NZ_JBHUEL010000007.1"/>
</dbReference>
<comment type="caution">
    <text evidence="2">The sequence shown here is derived from an EMBL/GenBank/DDBJ whole genome shotgun (WGS) entry which is preliminary data.</text>
</comment>
<feature type="signal peptide" evidence="1">
    <location>
        <begin position="1"/>
        <end position="24"/>
    </location>
</feature>
<gene>
    <name evidence="2" type="ORF">ACFSAG_08025</name>
</gene>
<feature type="chain" id="PRO_5045379497" evidence="1">
    <location>
        <begin position="25"/>
        <end position="224"/>
    </location>
</feature>
<reference evidence="3" key="1">
    <citation type="journal article" date="2019" name="Int. J. Syst. Evol. Microbiol.">
        <title>The Global Catalogue of Microorganisms (GCM) 10K type strain sequencing project: providing services to taxonomists for standard genome sequencing and annotation.</title>
        <authorList>
            <consortium name="The Broad Institute Genomics Platform"/>
            <consortium name="The Broad Institute Genome Sequencing Center for Infectious Disease"/>
            <person name="Wu L."/>
            <person name="Ma J."/>
        </authorList>
    </citation>
    <scope>NUCLEOTIDE SEQUENCE [LARGE SCALE GENOMIC DNA]</scope>
    <source>
        <strain evidence="3">CGMCC 1.12449</strain>
    </source>
</reference>